<evidence type="ECO:0000313" key="1">
    <source>
        <dbReference type="Proteomes" id="UP000887565"/>
    </source>
</evidence>
<evidence type="ECO:0000313" key="2">
    <source>
        <dbReference type="WBParaSite" id="nRc.2.0.1.t08116-RA"/>
    </source>
</evidence>
<organism evidence="1 2">
    <name type="scientific">Romanomermis culicivorax</name>
    <name type="common">Nematode worm</name>
    <dbReference type="NCBI Taxonomy" id="13658"/>
    <lineage>
        <taxon>Eukaryota</taxon>
        <taxon>Metazoa</taxon>
        <taxon>Ecdysozoa</taxon>
        <taxon>Nematoda</taxon>
        <taxon>Enoplea</taxon>
        <taxon>Dorylaimia</taxon>
        <taxon>Mermithida</taxon>
        <taxon>Mermithoidea</taxon>
        <taxon>Mermithidae</taxon>
        <taxon>Romanomermis</taxon>
    </lineage>
</organism>
<dbReference type="Proteomes" id="UP000887565">
    <property type="component" value="Unplaced"/>
</dbReference>
<dbReference type="AlphaFoldDB" id="A0A915I315"/>
<keyword evidence="1" id="KW-1185">Reference proteome</keyword>
<proteinExistence type="predicted"/>
<reference evidence="2" key="1">
    <citation type="submission" date="2022-11" db="UniProtKB">
        <authorList>
            <consortium name="WormBaseParasite"/>
        </authorList>
    </citation>
    <scope>IDENTIFICATION</scope>
</reference>
<name>A0A915I315_ROMCU</name>
<accession>A0A915I315</accession>
<sequence>MNPQEPASWAAYLVKNGPGELPMCFVSLLSRTAGRKAESTDLLITLANCIMTKTKNGLQEVNAQDLLVQFLHFDLN</sequence>
<protein>
    <submittedName>
        <fullName evidence="2">Uncharacterized protein</fullName>
    </submittedName>
</protein>
<dbReference type="WBParaSite" id="nRc.2.0.1.t08116-RA">
    <property type="protein sequence ID" value="nRc.2.0.1.t08116-RA"/>
    <property type="gene ID" value="nRc.2.0.1.g08116"/>
</dbReference>